<dbReference type="EMBL" id="CAVNYO010000483">
    <property type="protein sequence ID" value="CAK5285012.1"/>
    <property type="molecule type" value="Genomic_DNA"/>
</dbReference>
<keyword evidence="2" id="KW-0863">Zinc-finger</keyword>
<dbReference type="Pfam" id="PF00569">
    <property type="entry name" value="ZZ"/>
    <property type="match status" value="1"/>
</dbReference>
<evidence type="ECO:0000256" key="2">
    <source>
        <dbReference type="ARBA" id="ARBA00022771"/>
    </source>
</evidence>
<dbReference type="GO" id="GO:0008270">
    <property type="term" value="F:zinc ion binding"/>
    <property type="evidence" value="ECO:0007669"/>
    <property type="project" value="UniProtKB-KW"/>
</dbReference>
<protein>
    <recommendedName>
        <fullName evidence="5">ZZ-type domain-containing protein</fullName>
    </recommendedName>
</protein>
<evidence type="ECO:0000256" key="4">
    <source>
        <dbReference type="SAM" id="MobiDB-lite"/>
    </source>
</evidence>
<dbReference type="EMBL" id="CAVNYO010000480">
    <property type="protein sequence ID" value="CAK5284796.1"/>
    <property type="molecule type" value="Genomic_DNA"/>
</dbReference>
<sequence>MPRASVSSSASQPAGAPPTNFLCDACQVSIPGTAPRAHCLICPDHDLCAACTLGERFVGAHTAAHAMEVYRICGDSAIGVVRGNWVLAYTAAQPLHTSASSPTSGIGEIDAGGTMSPGADTSPDSASSSATRISTSTASAAPPTGLNGWGPFFSPADLSHTRIYAELIMAIFEHLDTARSGYLPPEGYSRMIDDMQYPLHINIWKKNLTQSSFLQSREAAADAALRAAYDTFGLEYITQSRPRAKSSGRFSGLQSLASPATPMPLLTARGLGNVIAIELLSNPNDAFPRLARAVQAYGLYSKEPYASWGAMPRRVLPASPDPRMLARVQQAQMSAVQTATMNAQLTAQADLAAVNILSDSQWERRRY</sequence>
<keyword evidence="8" id="KW-1185">Reference proteome</keyword>
<dbReference type="AlphaFoldDB" id="A0AAD2HYX6"/>
<evidence type="ECO:0000313" key="8">
    <source>
        <dbReference type="Proteomes" id="UP001295794"/>
    </source>
</evidence>
<keyword evidence="1" id="KW-0479">Metal-binding</keyword>
<organism evidence="6 8">
    <name type="scientific">Mycena citricolor</name>
    <dbReference type="NCBI Taxonomy" id="2018698"/>
    <lineage>
        <taxon>Eukaryota</taxon>
        <taxon>Fungi</taxon>
        <taxon>Dikarya</taxon>
        <taxon>Basidiomycota</taxon>
        <taxon>Agaricomycotina</taxon>
        <taxon>Agaricomycetes</taxon>
        <taxon>Agaricomycetidae</taxon>
        <taxon>Agaricales</taxon>
        <taxon>Marasmiineae</taxon>
        <taxon>Mycenaceae</taxon>
        <taxon>Mycena</taxon>
    </lineage>
</organism>
<evidence type="ECO:0000313" key="6">
    <source>
        <dbReference type="EMBL" id="CAK5284796.1"/>
    </source>
</evidence>
<feature type="compositionally biased region" description="Low complexity" evidence="4">
    <location>
        <begin position="116"/>
        <end position="142"/>
    </location>
</feature>
<feature type="region of interest" description="Disordered" evidence="4">
    <location>
        <begin position="96"/>
        <end position="142"/>
    </location>
</feature>
<evidence type="ECO:0000259" key="5">
    <source>
        <dbReference type="SMART" id="SM00291"/>
    </source>
</evidence>
<dbReference type="InterPro" id="IPR000433">
    <property type="entry name" value="Znf_ZZ"/>
</dbReference>
<comment type="caution">
    <text evidence="6">The sequence shown here is derived from an EMBL/GenBank/DDBJ whole genome shotgun (WGS) entry which is preliminary data.</text>
</comment>
<name>A0AAD2HYX6_9AGAR</name>
<dbReference type="Proteomes" id="UP001295794">
    <property type="component" value="Unassembled WGS sequence"/>
</dbReference>
<dbReference type="SMART" id="SM00291">
    <property type="entry name" value="ZnF_ZZ"/>
    <property type="match status" value="1"/>
</dbReference>
<reference evidence="6" key="1">
    <citation type="submission" date="2023-11" db="EMBL/GenBank/DDBJ databases">
        <authorList>
            <person name="De Vega J J."/>
            <person name="De Vega J J."/>
        </authorList>
    </citation>
    <scope>NUCLEOTIDE SEQUENCE</scope>
</reference>
<keyword evidence="3" id="KW-0862">Zinc</keyword>
<evidence type="ECO:0000313" key="7">
    <source>
        <dbReference type="EMBL" id="CAK5285012.1"/>
    </source>
</evidence>
<dbReference type="InterPro" id="IPR043145">
    <property type="entry name" value="Znf_ZZ_sf"/>
</dbReference>
<dbReference type="Gene3D" id="3.30.60.90">
    <property type="match status" value="1"/>
</dbReference>
<evidence type="ECO:0000256" key="1">
    <source>
        <dbReference type="ARBA" id="ARBA00022723"/>
    </source>
</evidence>
<dbReference type="SUPFAM" id="SSF57850">
    <property type="entry name" value="RING/U-box"/>
    <property type="match status" value="1"/>
</dbReference>
<dbReference type="CDD" id="cd02249">
    <property type="entry name" value="ZZ"/>
    <property type="match status" value="1"/>
</dbReference>
<gene>
    <name evidence="6" type="ORF">MYCIT1_LOCUS38257</name>
    <name evidence="7" type="ORF">MYCIT1_LOCUS38626</name>
</gene>
<dbReference type="InterPro" id="IPR055936">
    <property type="entry name" value="DUF7514"/>
</dbReference>
<evidence type="ECO:0000256" key="3">
    <source>
        <dbReference type="ARBA" id="ARBA00022833"/>
    </source>
</evidence>
<accession>A0AAD2HYX6</accession>
<proteinExistence type="predicted"/>
<feature type="domain" description="ZZ-type" evidence="5">
    <location>
        <begin position="17"/>
        <end position="67"/>
    </location>
</feature>
<dbReference type="Pfam" id="PF24355">
    <property type="entry name" value="DUF7514"/>
    <property type="match status" value="1"/>
</dbReference>